<evidence type="ECO:0000313" key="2">
    <source>
        <dbReference type="Proteomes" id="UP000178570"/>
    </source>
</evidence>
<evidence type="ECO:0000313" key="1">
    <source>
        <dbReference type="EMBL" id="OGY41023.1"/>
    </source>
</evidence>
<dbReference type="Proteomes" id="UP000178570">
    <property type="component" value="Unassembled WGS sequence"/>
</dbReference>
<dbReference type="EMBL" id="MHHY01000001">
    <property type="protein sequence ID" value="OGY41023.1"/>
    <property type="molecule type" value="Genomic_DNA"/>
</dbReference>
<gene>
    <name evidence="1" type="ORF">A2570_00055</name>
</gene>
<dbReference type="STRING" id="1797529.A2570_00055"/>
<comment type="caution">
    <text evidence="1">The sequence shown here is derived from an EMBL/GenBank/DDBJ whole genome shotgun (WGS) entry which is preliminary data.</text>
</comment>
<name>A0A1G1XLS3_9BACT</name>
<protein>
    <submittedName>
        <fullName evidence="1">Uncharacterized protein</fullName>
    </submittedName>
</protein>
<proteinExistence type="predicted"/>
<dbReference type="AlphaFoldDB" id="A0A1G1XLS3"/>
<accession>A0A1G1XLS3</accession>
<reference evidence="1 2" key="1">
    <citation type="journal article" date="2016" name="Nat. Commun.">
        <title>Thousands of microbial genomes shed light on interconnected biogeochemical processes in an aquifer system.</title>
        <authorList>
            <person name="Anantharaman K."/>
            <person name="Brown C.T."/>
            <person name="Hug L.A."/>
            <person name="Sharon I."/>
            <person name="Castelle C.J."/>
            <person name="Probst A.J."/>
            <person name="Thomas B.C."/>
            <person name="Singh A."/>
            <person name="Wilkins M.J."/>
            <person name="Karaoz U."/>
            <person name="Brodie E.L."/>
            <person name="Williams K.H."/>
            <person name="Hubbard S.S."/>
            <person name="Banfield J.F."/>
        </authorList>
    </citation>
    <scope>NUCLEOTIDE SEQUENCE [LARGE SCALE GENOMIC DNA]</scope>
</reference>
<organism evidence="1 2">
    <name type="scientific">Candidatus Brennerbacteria bacterium RIFOXYD1_FULL_41_16</name>
    <dbReference type="NCBI Taxonomy" id="1797529"/>
    <lineage>
        <taxon>Bacteria</taxon>
        <taxon>Candidatus Brenneribacteriota</taxon>
    </lineage>
</organism>
<sequence length="108" mass="12414">MAQKLTILFLAKKLHESYQKKILESLEQVRKSQRSLDGLQTKIAEAKEKGLTSLLRASEIIKNRLKITQEEADTIKQNIESLIAILIDADDIKKMWEKILPHLESCVE</sequence>